<gene>
    <name evidence="2" type="ORF">WG66_16641</name>
</gene>
<evidence type="ECO:0000256" key="1">
    <source>
        <dbReference type="SAM" id="MobiDB-lite"/>
    </source>
</evidence>
<comment type="caution">
    <text evidence="2">The sequence shown here is derived from an EMBL/GenBank/DDBJ whole genome shotgun (WGS) entry which is preliminary data.</text>
</comment>
<evidence type="ECO:0000313" key="3">
    <source>
        <dbReference type="Proteomes" id="UP000054988"/>
    </source>
</evidence>
<dbReference type="Proteomes" id="UP000054988">
    <property type="component" value="Unassembled WGS sequence"/>
</dbReference>
<organism evidence="2 3">
    <name type="scientific">Moniliophthora roreri</name>
    <name type="common">Frosty pod rot fungus</name>
    <name type="synonym">Monilia roreri</name>
    <dbReference type="NCBI Taxonomy" id="221103"/>
    <lineage>
        <taxon>Eukaryota</taxon>
        <taxon>Fungi</taxon>
        <taxon>Dikarya</taxon>
        <taxon>Basidiomycota</taxon>
        <taxon>Agaricomycotina</taxon>
        <taxon>Agaricomycetes</taxon>
        <taxon>Agaricomycetidae</taxon>
        <taxon>Agaricales</taxon>
        <taxon>Marasmiineae</taxon>
        <taxon>Marasmiaceae</taxon>
        <taxon>Moniliophthora</taxon>
    </lineage>
</organism>
<reference evidence="2 3" key="1">
    <citation type="submission" date="2015-12" db="EMBL/GenBank/DDBJ databases">
        <title>Draft genome sequence of Moniliophthora roreri, the causal agent of frosty pod rot of cacao.</title>
        <authorList>
            <person name="Aime M.C."/>
            <person name="Diaz-Valderrama J.R."/>
            <person name="Kijpornyongpan T."/>
            <person name="Phillips-Mora W."/>
        </authorList>
    </citation>
    <scope>NUCLEOTIDE SEQUENCE [LARGE SCALE GENOMIC DNA]</scope>
    <source>
        <strain evidence="2 3">MCA 2952</strain>
    </source>
</reference>
<sequence length="182" mass="20670">MPSSSDSTLSSYKPRGQSFNPALFLNELWAAEDGKGPFPKGVYPESMMHGPQAELVIALSIPAWQYDPERRALPESFYQWNFDVGYGAGAGKGKRKGKEVDVLKCEEVDPLDRTKSMVGDTAEETAEKERQEVLRKACSWDKDRLTRSCMAEYERERKRRRLSNGSIRSVDSDDPEFYSDDE</sequence>
<proteinExistence type="predicted"/>
<feature type="compositionally biased region" description="Acidic residues" evidence="1">
    <location>
        <begin position="172"/>
        <end position="182"/>
    </location>
</feature>
<evidence type="ECO:0000313" key="2">
    <source>
        <dbReference type="EMBL" id="KTB30782.1"/>
    </source>
</evidence>
<feature type="region of interest" description="Disordered" evidence="1">
    <location>
        <begin position="158"/>
        <end position="182"/>
    </location>
</feature>
<name>A0A0W0F372_MONRR</name>
<dbReference type="EMBL" id="LATX01002364">
    <property type="protein sequence ID" value="KTB30782.1"/>
    <property type="molecule type" value="Genomic_DNA"/>
</dbReference>
<accession>A0A0W0F372</accession>
<dbReference type="AlphaFoldDB" id="A0A0W0F372"/>
<protein>
    <submittedName>
        <fullName evidence="2">Uncharacterized protein</fullName>
    </submittedName>
</protein>